<organism evidence="2 3">
    <name type="scientific">Corynebacterium belfantii</name>
    <dbReference type="NCBI Taxonomy" id="2014537"/>
    <lineage>
        <taxon>Bacteria</taxon>
        <taxon>Bacillati</taxon>
        <taxon>Actinomycetota</taxon>
        <taxon>Actinomycetes</taxon>
        <taxon>Mycobacteriales</taxon>
        <taxon>Corynebacteriaceae</taxon>
        <taxon>Corynebacterium</taxon>
    </lineage>
</organism>
<evidence type="ECO:0000259" key="1">
    <source>
        <dbReference type="Pfam" id="PF06114"/>
    </source>
</evidence>
<dbReference type="InterPro" id="IPR010359">
    <property type="entry name" value="IrrE_HExxH"/>
</dbReference>
<dbReference type="PANTHER" id="PTHR43236:SF2">
    <property type="entry name" value="BLL0069 PROTEIN"/>
    <property type="match status" value="1"/>
</dbReference>
<protein>
    <submittedName>
        <fullName evidence="2">ImmA/IrrE family metallo-endopeptidase</fullName>
    </submittedName>
</protein>
<evidence type="ECO:0000313" key="3">
    <source>
        <dbReference type="Proteomes" id="UP000615580"/>
    </source>
</evidence>
<reference evidence="2 3" key="1">
    <citation type="journal article" date="2020" name="J. Clin. Microbiol.">
        <title>Assessing the Genetic Diversity of Austrian Corynebacterium diphtheriae Clinical Isolates, 2011-2019.</title>
        <authorList>
            <person name="Schaeffer J."/>
            <person name="Huhulescu S."/>
            <person name="Stoeger A."/>
            <person name="Allerberger F."/>
            <person name="Ruppitsch W."/>
        </authorList>
    </citation>
    <scope>NUCLEOTIDE SEQUENCE [LARGE SCALE GENOMIC DNA]</scope>
    <source>
        <strain evidence="2 3">04-17</strain>
    </source>
</reference>
<dbReference type="EMBL" id="JADQUG010000007">
    <property type="protein sequence ID" value="MBG9353608.1"/>
    <property type="molecule type" value="Genomic_DNA"/>
</dbReference>
<sequence>MTQSCMGANFAEQQRLTPDQVLEIRERARKDASMVLEQHWDLNYYPVDPVKIAREIGAEVFWGDLAEDLDGMLIPARDGKLPQIFVDTDCIIERSRFTTAHELGHLIEDSDKEQVDRRRDALARAGTDRHEIYANEFAASLLMPEFAIRELKSVGMPDYKMASFFEVSMVALKNRLNNLGV</sequence>
<name>A0ABS0LBC6_9CORY</name>
<feature type="domain" description="IrrE N-terminal-like" evidence="1">
    <location>
        <begin position="81"/>
        <end position="177"/>
    </location>
</feature>
<proteinExistence type="predicted"/>
<dbReference type="InterPro" id="IPR052345">
    <property type="entry name" value="Rad_response_metalloprotease"/>
</dbReference>
<evidence type="ECO:0000313" key="2">
    <source>
        <dbReference type="EMBL" id="MBG9353608.1"/>
    </source>
</evidence>
<dbReference type="Proteomes" id="UP000615580">
    <property type="component" value="Unassembled WGS sequence"/>
</dbReference>
<accession>A0ABS0LBC6</accession>
<keyword evidence="3" id="KW-1185">Reference proteome</keyword>
<gene>
    <name evidence="2" type="ORF">I4J41_03040</name>
</gene>
<comment type="caution">
    <text evidence="2">The sequence shown here is derived from an EMBL/GenBank/DDBJ whole genome shotgun (WGS) entry which is preliminary data.</text>
</comment>
<dbReference type="RefSeq" id="WP_197688609.1">
    <property type="nucleotide sequence ID" value="NZ_JADQUD010000009.1"/>
</dbReference>
<dbReference type="Pfam" id="PF06114">
    <property type="entry name" value="Peptidase_M78"/>
    <property type="match status" value="1"/>
</dbReference>
<dbReference type="PANTHER" id="PTHR43236">
    <property type="entry name" value="ANTITOXIN HIGA1"/>
    <property type="match status" value="1"/>
</dbReference>
<dbReference type="Gene3D" id="1.10.10.2910">
    <property type="match status" value="1"/>
</dbReference>